<keyword evidence="3" id="KW-0804">Transcription</keyword>
<dbReference type="PANTHER" id="PTHR46796">
    <property type="entry name" value="HTH-TYPE TRANSCRIPTIONAL ACTIVATOR RHAS-RELATED"/>
    <property type="match status" value="1"/>
</dbReference>
<dbReference type="InterPro" id="IPR050204">
    <property type="entry name" value="AraC_XylS_family_regulators"/>
</dbReference>
<evidence type="ECO:0000256" key="1">
    <source>
        <dbReference type="ARBA" id="ARBA00023015"/>
    </source>
</evidence>
<sequence>MCMTSGVAVGTPDPSLRSVVLRYEGFTSRDAGPVVFRETACTFVPVIIDLDAGWTVAHRDHVGPPLRLRSFVAGLTDAPVLVGHAGSARCLQIDLTPLGARRILGLPLSELANQTVPIEAVLGRTGRTLVQRIGEAPCWRDRFALVDQLLLRRLGDAPDVDRGVAWSLARITASGGRTSIGPLAAELGWSHRRLISRYRDAVGLPPKTVARIVRFERALERLRCGAELSVVAVACGYFDQAHLCREVRDLAGVTPAELREGINSVQDPVG</sequence>
<evidence type="ECO:0000256" key="2">
    <source>
        <dbReference type="ARBA" id="ARBA00023125"/>
    </source>
</evidence>
<dbReference type="AlphaFoldDB" id="A0A0J6WRS1"/>
<reference evidence="5 6" key="1">
    <citation type="journal article" date="2015" name="Genome Biol. Evol.">
        <title>Characterization of Three Mycobacterium spp. with Potential Use in Bioremediation by Genome Sequencing and Comparative Genomics.</title>
        <authorList>
            <person name="Das S."/>
            <person name="Pettersson B.M."/>
            <person name="Behra P.R."/>
            <person name="Ramesh M."/>
            <person name="Dasgupta S."/>
            <person name="Bhattacharya A."/>
            <person name="Kirsebom L.A."/>
        </authorList>
    </citation>
    <scope>NUCLEOTIDE SEQUENCE [LARGE SCALE GENOMIC DNA]</scope>
    <source>
        <strain evidence="5 6">DSM 44219</strain>
    </source>
</reference>
<keyword evidence="6" id="KW-1185">Reference proteome</keyword>
<dbReference type="Proteomes" id="UP000036176">
    <property type="component" value="Unassembled WGS sequence"/>
</dbReference>
<dbReference type="InterPro" id="IPR009057">
    <property type="entry name" value="Homeodomain-like_sf"/>
</dbReference>
<evidence type="ECO:0000313" key="5">
    <source>
        <dbReference type="EMBL" id="KMO84848.1"/>
    </source>
</evidence>
<dbReference type="GO" id="GO:0043565">
    <property type="term" value="F:sequence-specific DNA binding"/>
    <property type="evidence" value="ECO:0007669"/>
    <property type="project" value="InterPro"/>
</dbReference>
<evidence type="ECO:0000256" key="3">
    <source>
        <dbReference type="ARBA" id="ARBA00023163"/>
    </source>
</evidence>
<feature type="domain" description="HTH araC/xylS-type" evidence="4">
    <location>
        <begin position="161"/>
        <end position="261"/>
    </location>
</feature>
<keyword evidence="2" id="KW-0238">DNA-binding</keyword>
<dbReference type="SMART" id="SM00342">
    <property type="entry name" value="HTH_ARAC"/>
    <property type="match status" value="1"/>
</dbReference>
<dbReference type="Pfam" id="PF12833">
    <property type="entry name" value="HTH_18"/>
    <property type="match status" value="1"/>
</dbReference>
<dbReference type="PROSITE" id="PS01124">
    <property type="entry name" value="HTH_ARAC_FAMILY_2"/>
    <property type="match status" value="1"/>
</dbReference>
<dbReference type="InterPro" id="IPR018060">
    <property type="entry name" value="HTH_AraC"/>
</dbReference>
<dbReference type="PANTHER" id="PTHR46796:SF15">
    <property type="entry name" value="BLL1074 PROTEIN"/>
    <property type="match status" value="1"/>
</dbReference>
<name>A0A0J6WRS1_MYCCU</name>
<comment type="caution">
    <text evidence="5">The sequence shown here is derived from an EMBL/GenBank/DDBJ whole genome shotgun (WGS) entry which is preliminary data.</text>
</comment>
<dbReference type="Gene3D" id="1.10.10.60">
    <property type="entry name" value="Homeodomain-like"/>
    <property type="match status" value="1"/>
</dbReference>
<accession>A0A0J6WRS1</accession>
<keyword evidence="1" id="KW-0805">Transcription regulation</keyword>
<dbReference type="EMBL" id="JYNX01000008">
    <property type="protein sequence ID" value="KMO84848.1"/>
    <property type="molecule type" value="Genomic_DNA"/>
</dbReference>
<dbReference type="PATRIC" id="fig|1800.3.peg.213"/>
<dbReference type="SUPFAM" id="SSF46689">
    <property type="entry name" value="Homeodomain-like"/>
    <property type="match status" value="1"/>
</dbReference>
<gene>
    <name evidence="5" type="ORF">MCHUDSM44219_00210</name>
</gene>
<evidence type="ECO:0000313" key="6">
    <source>
        <dbReference type="Proteomes" id="UP000036176"/>
    </source>
</evidence>
<protein>
    <submittedName>
        <fullName evidence="5">Helix-turn-helix domain protein</fullName>
    </submittedName>
</protein>
<dbReference type="GO" id="GO:0003700">
    <property type="term" value="F:DNA-binding transcription factor activity"/>
    <property type="evidence" value="ECO:0007669"/>
    <property type="project" value="InterPro"/>
</dbReference>
<evidence type="ECO:0000259" key="4">
    <source>
        <dbReference type="PROSITE" id="PS01124"/>
    </source>
</evidence>
<organism evidence="5 6">
    <name type="scientific">Mycolicibacterium chubuense</name>
    <name type="common">Mycobacterium chubuense</name>
    <dbReference type="NCBI Taxonomy" id="1800"/>
    <lineage>
        <taxon>Bacteria</taxon>
        <taxon>Bacillati</taxon>
        <taxon>Actinomycetota</taxon>
        <taxon>Actinomycetes</taxon>
        <taxon>Mycobacteriales</taxon>
        <taxon>Mycobacteriaceae</taxon>
        <taxon>Mycolicibacterium</taxon>
    </lineage>
</organism>
<proteinExistence type="predicted"/>